<dbReference type="PANTHER" id="PTHR43625">
    <property type="entry name" value="AFLATOXIN B1 ALDEHYDE REDUCTASE"/>
    <property type="match status" value="1"/>
</dbReference>
<proteinExistence type="predicted"/>
<dbReference type="InterPro" id="IPR050791">
    <property type="entry name" value="Aldo-Keto_reductase"/>
</dbReference>
<dbReference type="InterPro" id="IPR036812">
    <property type="entry name" value="NAD(P)_OxRdtase_dom_sf"/>
</dbReference>
<dbReference type="PANTHER" id="PTHR43625:SF5">
    <property type="entry name" value="PYRIDOXAL REDUCTASE, CHLOROPLASTIC"/>
    <property type="match status" value="1"/>
</dbReference>
<dbReference type="GeneID" id="9832018"/>
<dbReference type="Pfam" id="PF00248">
    <property type="entry name" value="Aldo_ket_red"/>
    <property type="match status" value="1"/>
</dbReference>
<dbReference type="OrthoDB" id="2310150at2759"/>
<evidence type="ECO:0000256" key="2">
    <source>
        <dbReference type="SAM" id="MobiDB-lite"/>
    </source>
</evidence>
<protein>
    <submittedName>
        <fullName evidence="4">NADP-dependent oxidoreductase domain</fullName>
    </submittedName>
</protein>
<evidence type="ECO:0000313" key="4">
    <source>
        <dbReference type="EMBL" id="CEF99296.1"/>
    </source>
</evidence>
<dbReference type="SUPFAM" id="SSF51430">
    <property type="entry name" value="NAD(P)-linked oxidoreductase"/>
    <property type="match status" value="1"/>
</dbReference>
<gene>
    <name evidence="4" type="ORF">OT_ostta10g00690</name>
</gene>
<name>A0A090M523_OSTTA</name>
<dbReference type="KEGG" id="ota:OT_ostta10g00690"/>
<feature type="region of interest" description="Disordered" evidence="2">
    <location>
        <begin position="1"/>
        <end position="36"/>
    </location>
</feature>
<dbReference type="CDD" id="cd19093">
    <property type="entry name" value="AKR_AtPLR-like"/>
    <property type="match status" value="1"/>
</dbReference>
<comment type="caution">
    <text evidence="4">The sequence shown here is derived from an EMBL/GenBank/DDBJ whole genome shotgun (WGS) entry which is preliminary data.</text>
</comment>
<dbReference type="Proteomes" id="UP000009170">
    <property type="component" value="Unassembled WGS sequence"/>
</dbReference>
<dbReference type="STRING" id="70448.A0A090M523"/>
<dbReference type="InterPro" id="IPR023210">
    <property type="entry name" value="NADP_OxRdtase_dom"/>
</dbReference>
<accession>A0A090M523</accession>
<sequence>MALARSRARASGRARARTHFRASASASRAPERGRVGRRDALVGTASVIIASTATGGRARATGASTGAPLREIGRLGIGTWSWGNTAVWEYDESMDPELRRVFNRAVDAGVRLFDTADSYGTGAGFDGRSEVLLGQFLKQCPSEKAKDVILATKLAPFPWRVTSGSFVKAAKESAERLQVDKIPLGQLHWSTGNYQPLQEGALWAGIADAYEEGVIGAVGLSNYGPKQLRKIHKYMSARGVPISTLQVQYHLLSRFPELNGTKETCDELGIKLIAYSPLALGLLTGKYSVENPPPGIRGFAYKGVLPPLPGLLATMRAVGEEHGGKTLPQVALNWCMAKGTVPIPGAKNMRQLEDNLGSLGWGLTPSEVEELDRAAEKVGLSTSQNIFQTS</sequence>
<dbReference type="EMBL" id="CAID01000010">
    <property type="protein sequence ID" value="CEF99296.1"/>
    <property type="molecule type" value="Genomic_DNA"/>
</dbReference>
<dbReference type="GO" id="GO:0016491">
    <property type="term" value="F:oxidoreductase activity"/>
    <property type="evidence" value="ECO:0007669"/>
    <property type="project" value="UniProtKB-KW"/>
</dbReference>
<reference evidence="5" key="1">
    <citation type="journal article" date="2006" name="Proc. Natl. Acad. Sci. U.S.A.">
        <title>Genome analysis of the smallest free-living eukaryote Ostreococcus tauri unveils many unique features.</title>
        <authorList>
            <person name="Derelle E."/>
            <person name="Ferraz C."/>
            <person name="Rombauts S."/>
            <person name="Rouze P."/>
            <person name="Worden A.Z."/>
            <person name="Robbens S."/>
            <person name="Partensky F."/>
            <person name="Degroeve S."/>
            <person name="Echeynie S."/>
            <person name="Cooke R."/>
            <person name="Saeys Y."/>
            <person name="Wuyts J."/>
            <person name="Jabbari K."/>
            <person name="Bowler C."/>
            <person name="Panaud O."/>
            <person name="Piegu B."/>
            <person name="Ball S.G."/>
            <person name="Ral J.-P."/>
            <person name="Bouget F.-Y."/>
            <person name="Piganeau G."/>
            <person name="De Baets B."/>
            <person name="Picard A."/>
            <person name="Delseny M."/>
            <person name="Demaille J."/>
            <person name="Van de Peer Y."/>
            <person name="Moreau H."/>
        </authorList>
    </citation>
    <scope>NUCLEOTIDE SEQUENCE [LARGE SCALE GENOMIC DNA]</scope>
    <source>
        <strain evidence="5">OTTH 0595 / CCAP 157/2 / RCC745</strain>
    </source>
</reference>
<organism evidence="4 5">
    <name type="scientific">Ostreococcus tauri</name>
    <name type="common">Marine green alga</name>
    <dbReference type="NCBI Taxonomy" id="70448"/>
    <lineage>
        <taxon>Eukaryota</taxon>
        <taxon>Viridiplantae</taxon>
        <taxon>Chlorophyta</taxon>
        <taxon>Mamiellophyceae</taxon>
        <taxon>Mamiellales</taxon>
        <taxon>Bathycoccaceae</taxon>
        <taxon>Ostreococcus</taxon>
    </lineage>
</organism>
<dbReference type="InParanoid" id="A0A090M523"/>
<feature type="domain" description="NADP-dependent oxidoreductase" evidence="3">
    <location>
        <begin position="74"/>
        <end position="375"/>
    </location>
</feature>
<evidence type="ECO:0000313" key="5">
    <source>
        <dbReference type="Proteomes" id="UP000009170"/>
    </source>
</evidence>
<dbReference type="AlphaFoldDB" id="A0A090M523"/>
<dbReference type="Gene3D" id="3.20.20.100">
    <property type="entry name" value="NADP-dependent oxidoreductase domain"/>
    <property type="match status" value="1"/>
</dbReference>
<dbReference type="RefSeq" id="XP_022839750.1">
    <property type="nucleotide sequence ID" value="XM_022983109.1"/>
</dbReference>
<evidence type="ECO:0000256" key="1">
    <source>
        <dbReference type="ARBA" id="ARBA00023002"/>
    </source>
</evidence>
<dbReference type="GO" id="GO:0005737">
    <property type="term" value="C:cytoplasm"/>
    <property type="evidence" value="ECO:0007669"/>
    <property type="project" value="TreeGrafter"/>
</dbReference>
<reference evidence="4 5" key="2">
    <citation type="journal article" date="2014" name="BMC Genomics">
        <title>An improved genome of the model marine alga Ostreococcus tauri unfolds by assessing Illumina de novo assemblies.</title>
        <authorList>
            <person name="Blanc-Mathieu R."/>
            <person name="Verhelst B."/>
            <person name="Derelle E."/>
            <person name="Rombauts S."/>
            <person name="Bouget F.Y."/>
            <person name="Carre I."/>
            <person name="Chateau A."/>
            <person name="Eyre-Walker A."/>
            <person name="Grimsley N."/>
            <person name="Moreau H."/>
            <person name="Piegu B."/>
            <person name="Rivals E."/>
            <person name="Schackwitz W."/>
            <person name="Van de Peer Y."/>
            <person name="Piganeau G."/>
        </authorList>
    </citation>
    <scope>NUCLEOTIDE SEQUENCE [LARGE SCALE GENOMIC DNA]</scope>
    <source>
        <strain evidence="5">OTTH 0595 / CCAP 157/2 / RCC745</strain>
    </source>
</reference>
<feature type="compositionally biased region" description="Basic residues" evidence="2">
    <location>
        <begin position="1"/>
        <end position="20"/>
    </location>
</feature>
<keyword evidence="5" id="KW-1185">Reference proteome</keyword>
<keyword evidence="1" id="KW-0560">Oxidoreductase</keyword>
<dbReference type="FunCoup" id="A0A090M523">
    <property type="interactions" value="523"/>
</dbReference>
<evidence type="ECO:0000259" key="3">
    <source>
        <dbReference type="Pfam" id="PF00248"/>
    </source>
</evidence>